<reference evidence="1 2" key="1">
    <citation type="submission" date="2019-02" db="EMBL/GenBank/DDBJ databases">
        <title>Deep-cultivation of Planctomycetes and their phenomic and genomic characterization uncovers novel biology.</title>
        <authorList>
            <person name="Wiegand S."/>
            <person name="Jogler M."/>
            <person name="Boedeker C."/>
            <person name="Pinto D."/>
            <person name="Vollmers J."/>
            <person name="Rivas-Marin E."/>
            <person name="Kohn T."/>
            <person name="Peeters S.H."/>
            <person name="Heuer A."/>
            <person name="Rast P."/>
            <person name="Oberbeckmann S."/>
            <person name="Bunk B."/>
            <person name="Jeske O."/>
            <person name="Meyerdierks A."/>
            <person name="Storesund J.E."/>
            <person name="Kallscheuer N."/>
            <person name="Luecker S."/>
            <person name="Lage O.M."/>
            <person name="Pohl T."/>
            <person name="Merkel B.J."/>
            <person name="Hornburger P."/>
            <person name="Mueller R.-W."/>
            <person name="Bruemmer F."/>
            <person name="Labrenz M."/>
            <person name="Spormann A.M."/>
            <person name="Op den Camp H."/>
            <person name="Overmann J."/>
            <person name="Amann R."/>
            <person name="Jetten M.S.M."/>
            <person name="Mascher T."/>
            <person name="Medema M.H."/>
            <person name="Devos D.P."/>
            <person name="Kaster A.-K."/>
            <person name="Ovreas L."/>
            <person name="Rohde M."/>
            <person name="Galperin M.Y."/>
            <person name="Jogler C."/>
        </authorList>
    </citation>
    <scope>NUCLEOTIDE SEQUENCE [LARGE SCALE GENOMIC DNA]</scope>
    <source>
        <strain evidence="1 2">Spb1</strain>
    </source>
</reference>
<evidence type="ECO:0000313" key="2">
    <source>
        <dbReference type="Proteomes" id="UP000315349"/>
    </source>
</evidence>
<evidence type="ECO:0000313" key="1">
    <source>
        <dbReference type="EMBL" id="QDV29742.1"/>
    </source>
</evidence>
<name>A0A518GM65_9PLAN</name>
<protein>
    <submittedName>
        <fullName evidence="1">Uncharacterized protein</fullName>
    </submittedName>
</protein>
<dbReference type="KEGG" id="peh:Spb1_16570"/>
<sequence length="60" mass="7050">MLEDSRKVIEFWDRRQWCAHLHDDMETVWLNSNVLARTQNIRHNSLVANIPGAKPSYATN</sequence>
<accession>A0A518GM65</accession>
<dbReference type="AlphaFoldDB" id="A0A518GM65"/>
<gene>
    <name evidence="1" type="ORF">Spb1_16570</name>
</gene>
<keyword evidence="2" id="KW-1185">Reference proteome</keyword>
<dbReference type="Proteomes" id="UP000315349">
    <property type="component" value="Chromosome"/>
</dbReference>
<organism evidence="1 2">
    <name type="scientific">Planctopirus ephydatiae</name>
    <dbReference type="NCBI Taxonomy" id="2528019"/>
    <lineage>
        <taxon>Bacteria</taxon>
        <taxon>Pseudomonadati</taxon>
        <taxon>Planctomycetota</taxon>
        <taxon>Planctomycetia</taxon>
        <taxon>Planctomycetales</taxon>
        <taxon>Planctomycetaceae</taxon>
        <taxon>Planctopirus</taxon>
    </lineage>
</organism>
<proteinExistence type="predicted"/>
<dbReference type="EMBL" id="CP036299">
    <property type="protein sequence ID" value="QDV29742.1"/>
    <property type="molecule type" value="Genomic_DNA"/>
</dbReference>